<keyword evidence="1" id="KW-0812">Transmembrane</keyword>
<accession>A0A3M6UZ01</accession>
<dbReference type="InterPro" id="IPR034113">
    <property type="entry name" value="SCP_GAPR1-like"/>
</dbReference>
<evidence type="ECO:0000313" key="4">
    <source>
        <dbReference type="EMBL" id="RMX58819.1"/>
    </source>
</evidence>
<dbReference type="InterPro" id="IPR018244">
    <property type="entry name" value="Allrgn_V5/Tpx1_CS"/>
</dbReference>
<dbReference type="EMBL" id="RCHS01000448">
    <property type="protein sequence ID" value="RMX58819.1"/>
    <property type="molecule type" value="Genomic_DNA"/>
</dbReference>
<dbReference type="AlphaFoldDB" id="A0A3M6UZ01"/>
<dbReference type="Proteomes" id="UP000275408">
    <property type="component" value="Unassembled WGS sequence"/>
</dbReference>
<feature type="domain" description="SCP" evidence="3">
    <location>
        <begin position="636"/>
        <end position="766"/>
    </location>
</feature>
<gene>
    <name evidence="4" type="ORF">pdam_00012889</name>
</gene>
<dbReference type="GO" id="GO:0005576">
    <property type="term" value="C:extracellular region"/>
    <property type="evidence" value="ECO:0007669"/>
    <property type="project" value="InterPro"/>
</dbReference>
<keyword evidence="1" id="KW-0472">Membrane</keyword>
<organism evidence="4 5">
    <name type="scientific">Pocillopora damicornis</name>
    <name type="common">Cauliflower coral</name>
    <name type="synonym">Millepora damicornis</name>
    <dbReference type="NCBI Taxonomy" id="46731"/>
    <lineage>
        <taxon>Eukaryota</taxon>
        <taxon>Metazoa</taxon>
        <taxon>Cnidaria</taxon>
        <taxon>Anthozoa</taxon>
        <taxon>Hexacorallia</taxon>
        <taxon>Scleractinia</taxon>
        <taxon>Astrocoeniina</taxon>
        <taxon>Pocilloporidae</taxon>
        <taxon>Pocillopora</taxon>
    </lineage>
</organism>
<dbReference type="Pfam" id="PF00188">
    <property type="entry name" value="CAP"/>
    <property type="match status" value="4"/>
</dbReference>
<feature type="domain" description="SCP" evidence="3">
    <location>
        <begin position="417"/>
        <end position="547"/>
    </location>
</feature>
<dbReference type="STRING" id="46731.A0A3M6UZ01"/>
<name>A0A3M6UZ01_POCDA</name>
<dbReference type="OrthoDB" id="337038at2759"/>
<evidence type="ECO:0000259" key="3">
    <source>
        <dbReference type="SMART" id="SM00198"/>
    </source>
</evidence>
<dbReference type="SUPFAM" id="SSF55797">
    <property type="entry name" value="PR-1-like"/>
    <property type="match status" value="4"/>
</dbReference>
<dbReference type="PANTHER" id="PTHR10334">
    <property type="entry name" value="CYSTEINE-RICH SECRETORY PROTEIN-RELATED"/>
    <property type="match status" value="1"/>
</dbReference>
<protein>
    <recommendedName>
        <fullName evidence="3">SCP domain-containing protein</fullName>
    </recommendedName>
</protein>
<feature type="domain" description="SCP" evidence="3">
    <location>
        <begin position="235"/>
        <end position="365"/>
    </location>
</feature>
<dbReference type="CDD" id="cd05382">
    <property type="entry name" value="CAP_GAPR1-like"/>
    <property type="match status" value="3"/>
</dbReference>
<feature type="domain" description="SCP" evidence="3">
    <location>
        <begin position="24"/>
        <end position="154"/>
    </location>
</feature>
<feature type="signal peptide" evidence="2">
    <location>
        <begin position="1"/>
        <end position="20"/>
    </location>
</feature>
<comment type="caution">
    <text evidence="4">The sequence shown here is derived from an EMBL/GenBank/DDBJ whole genome shotgun (WGS) entry which is preliminary data.</text>
</comment>
<dbReference type="SMART" id="SM00198">
    <property type="entry name" value="SCP"/>
    <property type="match status" value="4"/>
</dbReference>
<evidence type="ECO:0000256" key="1">
    <source>
        <dbReference type="SAM" id="Phobius"/>
    </source>
</evidence>
<dbReference type="PROSITE" id="PS01009">
    <property type="entry name" value="CRISP_1"/>
    <property type="match status" value="3"/>
</dbReference>
<reference evidence="4 5" key="1">
    <citation type="journal article" date="2018" name="Sci. Rep.">
        <title>Comparative analysis of the Pocillopora damicornis genome highlights role of immune system in coral evolution.</title>
        <authorList>
            <person name="Cunning R."/>
            <person name="Bay R.A."/>
            <person name="Gillette P."/>
            <person name="Baker A.C."/>
            <person name="Traylor-Knowles N."/>
        </authorList>
    </citation>
    <scope>NUCLEOTIDE SEQUENCE [LARGE SCALE GENOMIC DNA]</scope>
    <source>
        <strain evidence="4">RSMAS</strain>
        <tissue evidence="4">Whole animal</tissue>
    </source>
</reference>
<dbReference type="InterPro" id="IPR035940">
    <property type="entry name" value="CAP_sf"/>
</dbReference>
<feature type="chain" id="PRO_5018021074" description="SCP domain-containing protein" evidence="2">
    <location>
        <begin position="21"/>
        <end position="846"/>
    </location>
</feature>
<feature type="transmembrane region" description="Helical" evidence="1">
    <location>
        <begin position="609"/>
        <end position="632"/>
    </location>
</feature>
<keyword evidence="1" id="KW-1133">Transmembrane helix</keyword>
<feature type="transmembrane region" description="Helical" evidence="1">
    <location>
        <begin position="825"/>
        <end position="844"/>
    </location>
</feature>
<dbReference type="InterPro" id="IPR001283">
    <property type="entry name" value="CRISP-related"/>
</dbReference>
<evidence type="ECO:0000256" key="2">
    <source>
        <dbReference type="SAM" id="SignalP"/>
    </source>
</evidence>
<dbReference type="PRINTS" id="PR00837">
    <property type="entry name" value="V5TPXLIKE"/>
</dbReference>
<dbReference type="Gene3D" id="3.40.33.10">
    <property type="entry name" value="CAP"/>
    <property type="match status" value="4"/>
</dbReference>
<proteinExistence type="predicted"/>
<keyword evidence="2" id="KW-0732">Signal</keyword>
<keyword evidence="5" id="KW-1185">Reference proteome</keyword>
<evidence type="ECO:0000313" key="5">
    <source>
        <dbReference type="Proteomes" id="UP000275408"/>
    </source>
</evidence>
<sequence>MEIHDVMLLFIAAVLTTATASTMPFRDQCLYWHNYFRTLHQAPPVTWSMELQKEAEDWVKYLAENDKFQHSTKNPGNLYLADYRPKEYCTDAVQWFHSEEKDYNYSNPKYYKAAGHFTQVIWKNSRQIGAAWAIRKDKRLVISIKYKPGGNVVNYFRKNVLPPTAALLGPEWTRVPPKFTRCPSLISTTSKEVGTEEVGTTEVGTMSDIFAASERTVSNIVNFTGFLNLCSEAMTFKEQCIYWHNYFRTLHQVPNVTWSMSLQKEAEDWVKYLAKNNKFHHSTNNPGNLYLSVYRPKEYCSDAVQWFHWEEKFYNYSNPKYYKAAGHFTQVIWMNSKEIGAAWAIRNDSRLVISIKYRTGGNVVGYFRKNVKPPTAALLPNWPYAPPRFSRCPIRTTTIPPTTTPIPTKPDTGGTWPFRDQCLYWHNYFRTLHEVPFVTWSLSLKKEAENWVKYLADNNKLEFKNNSGNLYLSTEKPREYCSQAIWWFHGQERYYDYKNPRYIKAARNFTQLIWKSTKQIGAAWKIRKDGKLIVAVMYDSEGGNDKGNFEGNVFPPFAETLGPDWLRTPPESSRCPRENIVTRPTNESIISTRPHVRAAAERPCISLDLFITFVILATYFCLVISSSVFTNVGSLNCRQQSLLWHNYYRGIHQVPNVSWSWGLRKKAKDWADYLAEENLFIHEKKDPGNLYLSPGKPAEPCAAAVKAFYTEEKLYDYRKPEQFKGAGHFTQVVWKNTKYIGAFYKTRRDGKTVVVVKYSPGGNVRGYFAKNVFPPRKPVIVTSTKPFTTVTTDNPTSAGNTTYRNLTTLESKRGVIAGATNLRKWIGMHFAFECFFGGFLISLVDI</sequence>
<dbReference type="FunFam" id="3.40.33.10:FF:000010">
    <property type="entry name" value="Predicted protein"/>
    <property type="match status" value="1"/>
</dbReference>
<dbReference type="InterPro" id="IPR014044">
    <property type="entry name" value="CAP_dom"/>
</dbReference>